<dbReference type="Pfam" id="PF18143">
    <property type="entry name" value="HAD_SAK_2"/>
    <property type="match status" value="1"/>
</dbReference>
<accession>A0ABQ4QQC8</accession>
<evidence type="ECO:0000313" key="1">
    <source>
        <dbReference type="EMBL" id="GJD47229.1"/>
    </source>
</evidence>
<reference evidence="1 2" key="1">
    <citation type="journal article" date="2021" name="Front. Microbiol.">
        <title>Comprehensive Comparative Genomics and Phenotyping of Methylobacterium Species.</title>
        <authorList>
            <person name="Alessa O."/>
            <person name="Ogura Y."/>
            <person name="Fujitani Y."/>
            <person name="Takami H."/>
            <person name="Hayashi T."/>
            <person name="Sahin N."/>
            <person name="Tani A."/>
        </authorList>
    </citation>
    <scope>NUCLEOTIDE SEQUENCE [LARGE SCALE GENOMIC DNA]</scope>
    <source>
        <strain evidence="1 2">DSM 23679</strain>
    </source>
</reference>
<proteinExistence type="predicted"/>
<organism evidence="1 2">
    <name type="scientific">Methylobacterium cerastii</name>
    <dbReference type="NCBI Taxonomy" id="932741"/>
    <lineage>
        <taxon>Bacteria</taxon>
        <taxon>Pseudomonadati</taxon>
        <taxon>Pseudomonadota</taxon>
        <taxon>Alphaproteobacteria</taxon>
        <taxon>Hyphomicrobiales</taxon>
        <taxon>Methylobacteriaceae</taxon>
        <taxon>Methylobacterium</taxon>
    </lineage>
</organism>
<comment type="caution">
    <text evidence="1">The sequence shown here is derived from an EMBL/GenBank/DDBJ whole genome shotgun (WGS) entry which is preliminary data.</text>
</comment>
<evidence type="ECO:0000313" key="2">
    <source>
        <dbReference type="Proteomes" id="UP001055117"/>
    </source>
</evidence>
<sequence length="166" mass="17822">MNEHRGAAPLTIYLDVDGVVTTVGYQRQAGKDRLNPTQVALVAGLVTEFDAKVVVSSTWRVDDCRPTLVKAGLPEACFHPDWRTAILPTSRDAETGGMLPAERAGRGDEIAEHAARNRISDYLVLDDVAVGPAHVGRHIRPNAESGLGEADMAQARSLLAGMDVVR</sequence>
<gene>
    <name evidence="1" type="ORF">AFCDBAGC_5121</name>
</gene>
<dbReference type="RefSeq" id="WP_238273351.1">
    <property type="nucleotide sequence ID" value="NZ_BPQG01000133.1"/>
</dbReference>
<keyword evidence="2" id="KW-1185">Reference proteome</keyword>
<name>A0ABQ4QQC8_9HYPH</name>
<dbReference type="Proteomes" id="UP001055117">
    <property type="component" value="Unassembled WGS sequence"/>
</dbReference>
<dbReference type="EMBL" id="BPQG01000133">
    <property type="protein sequence ID" value="GJD47229.1"/>
    <property type="molecule type" value="Genomic_DNA"/>
</dbReference>
<protein>
    <submittedName>
        <fullName evidence="1">Uncharacterized protein</fullName>
    </submittedName>
</protein>